<dbReference type="Pfam" id="PF20216">
    <property type="entry name" value="DUF6576"/>
    <property type="match status" value="1"/>
</dbReference>
<dbReference type="InterPro" id="IPR035952">
    <property type="entry name" value="Rhomboid-like_sf"/>
</dbReference>
<feature type="domain" description="Peptidase S54 rhomboid" evidence="8">
    <location>
        <begin position="65"/>
        <end position="209"/>
    </location>
</feature>
<reference evidence="10 11" key="1">
    <citation type="journal article" date="2016" name="Int. J. Syst. Evol. Microbiol.">
        <title>Polaribacter haliotis sp. nov., isolated from the gut of abalone Haliotis discus hannai.</title>
        <authorList>
            <person name="Kim Y.O."/>
            <person name="Park I.S."/>
            <person name="Park S."/>
            <person name="Nam B.H."/>
            <person name="Park J.M."/>
            <person name="Kim D.G."/>
            <person name="Yoon J.H."/>
        </authorList>
    </citation>
    <scope>NUCLEOTIDE SEQUENCE [LARGE SCALE GENOMIC DNA]</scope>
    <source>
        <strain evidence="10 11">KCTC 52418</strain>
    </source>
</reference>
<name>A0A7L8AGQ9_9FLAO</name>
<feature type="transmembrane region" description="Helical" evidence="7">
    <location>
        <begin position="166"/>
        <end position="185"/>
    </location>
</feature>
<proteinExistence type="inferred from homology"/>
<evidence type="ECO:0000259" key="9">
    <source>
        <dbReference type="Pfam" id="PF20216"/>
    </source>
</evidence>
<evidence type="ECO:0000256" key="6">
    <source>
        <dbReference type="ARBA" id="ARBA00023136"/>
    </source>
</evidence>
<keyword evidence="6 7" id="KW-0472">Membrane</keyword>
<feature type="transmembrane region" description="Helical" evidence="7">
    <location>
        <begin position="191"/>
        <end position="207"/>
    </location>
</feature>
<feature type="domain" description="DUF6576" evidence="9">
    <location>
        <begin position="250"/>
        <end position="278"/>
    </location>
</feature>
<dbReference type="AlphaFoldDB" id="A0A7L8AGQ9"/>
<evidence type="ECO:0000256" key="4">
    <source>
        <dbReference type="ARBA" id="ARBA00022801"/>
    </source>
</evidence>
<feature type="transmembrane region" description="Helical" evidence="7">
    <location>
        <begin position="134"/>
        <end position="154"/>
    </location>
</feature>
<evidence type="ECO:0000313" key="10">
    <source>
        <dbReference type="EMBL" id="QOD61191.1"/>
    </source>
</evidence>
<dbReference type="GO" id="GO:0004252">
    <property type="term" value="F:serine-type endopeptidase activity"/>
    <property type="evidence" value="ECO:0007669"/>
    <property type="project" value="InterPro"/>
</dbReference>
<sequence length="284" mass="32179">MSFINDIKLRYKGGNIVEKLIYINLAVFISTILISVLQGLYNNEGNFIVEWFSLDDNYNSLFTKPWTIISYGFLHAGFIHILFNLIALYFIGNLFIQYFTQKQLLTFYLLGTLSGGILYVFSQNYFPLFQGQSSYLVGASAGISAIFIGIATYMPNYQLKIPLIGFIKVWHLAAIWVGFDVLGLIGDNAGGNFAHLGGSLFGFLYVYRASNKELNLWGSISSWFEKKEKPLKTVHKSGNKKQTTVKNNTPNQQQIDVILDKISKSGYDTLTKSEKEFLFKQGKR</sequence>
<gene>
    <name evidence="10" type="ORF">H9I45_01730</name>
</gene>
<dbReference type="EMBL" id="CP061813">
    <property type="protein sequence ID" value="QOD61191.1"/>
    <property type="molecule type" value="Genomic_DNA"/>
</dbReference>
<dbReference type="OrthoDB" id="680602at2"/>
<dbReference type="GO" id="GO:0006508">
    <property type="term" value="P:proteolysis"/>
    <property type="evidence" value="ECO:0007669"/>
    <property type="project" value="UniProtKB-KW"/>
</dbReference>
<protein>
    <submittedName>
        <fullName evidence="10">Rhomboid family intramembrane serine protease</fullName>
    </submittedName>
</protein>
<organism evidence="10 11">
    <name type="scientific">Polaribacter haliotis</name>
    <dbReference type="NCBI Taxonomy" id="1888915"/>
    <lineage>
        <taxon>Bacteria</taxon>
        <taxon>Pseudomonadati</taxon>
        <taxon>Bacteroidota</taxon>
        <taxon>Flavobacteriia</taxon>
        <taxon>Flavobacteriales</taxon>
        <taxon>Flavobacteriaceae</taxon>
    </lineage>
</organism>
<dbReference type="InterPro" id="IPR046483">
    <property type="entry name" value="DUF6576"/>
</dbReference>
<keyword evidence="4" id="KW-0378">Hydrolase</keyword>
<dbReference type="KEGG" id="phal:H9I45_01730"/>
<evidence type="ECO:0000256" key="5">
    <source>
        <dbReference type="ARBA" id="ARBA00022989"/>
    </source>
</evidence>
<feature type="transmembrane region" description="Helical" evidence="7">
    <location>
        <begin position="104"/>
        <end position="122"/>
    </location>
</feature>
<evidence type="ECO:0000256" key="3">
    <source>
        <dbReference type="ARBA" id="ARBA00022692"/>
    </source>
</evidence>
<comment type="similarity">
    <text evidence="2">Belongs to the peptidase S54 family.</text>
</comment>
<dbReference type="PANTHER" id="PTHR43731:SF14">
    <property type="entry name" value="PRESENILIN-ASSOCIATED RHOMBOID-LIKE PROTEIN, MITOCHONDRIAL"/>
    <property type="match status" value="1"/>
</dbReference>
<feature type="transmembrane region" description="Helical" evidence="7">
    <location>
        <begin position="21"/>
        <end position="41"/>
    </location>
</feature>
<keyword evidence="3 7" id="KW-0812">Transmembrane</keyword>
<evidence type="ECO:0000256" key="1">
    <source>
        <dbReference type="ARBA" id="ARBA00004141"/>
    </source>
</evidence>
<keyword evidence="10" id="KW-0645">Protease</keyword>
<comment type="subcellular location">
    <subcellularLocation>
        <location evidence="1">Membrane</location>
        <topology evidence="1">Multi-pass membrane protein</topology>
    </subcellularLocation>
</comment>
<evidence type="ECO:0000259" key="8">
    <source>
        <dbReference type="Pfam" id="PF01694"/>
    </source>
</evidence>
<dbReference type="SUPFAM" id="SSF144091">
    <property type="entry name" value="Rhomboid-like"/>
    <property type="match status" value="1"/>
</dbReference>
<keyword evidence="5 7" id="KW-1133">Transmembrane helix</keyword>
<evidence type="ECO:0000256" key="7">
    <source>
        <dbReference type="SAM" id="Phobius"/>
    </source>
</evidence>
<dbReference type="Proteomes" id="UP000516764">
    <property type="component" value="Chromosome"/>
</dbReference>
<dbReference type="InterPro" id="IPR050925">
    <property type="entry name" value="Rhomboid_protease_S54"/>
</dbReference>
<feature type="transmembrane region" description="Helical" evidence="7">
    <location>
        <begin position="68"/>
        <end position="92"/>
    </location>
</feature>
<evidence type="ECO:0000256" key="2">
    <source>
        <dbReference type="ARBA" id="ARBA00009045"/>
    </source>
</evidence>
<keyword evidence="11" id="KW-1185">Reference proteome</keyword>
<accession>A0A7L8AGQ9</accession>
<dbReference type="RefSeq" id="WP_088353658.1">
    <property type="nucleotide sequence ID" value="NZ_CP061813.1"/>
</dbReference>
<dbReference type="Gene3D" id="1.20.1540.10">
    <property type="entry name" value="Rhomboid-like"/>
    <property type="match status" value="1"/>
</dbReference>
<dbReference type="InterPro" id="IPR022764">
    <property type="entry name" value="Peptidase_S54_rhomboid_dom"/>
</dbReference>
<dbReference type="GO" id="GO:0016020">
    <property type="term" value="C:membrane"/>
    <property type="evidence" value="ECO:0007669"/>
    <property type="project" value="UniProtKB-SubCell"/>
</dbReference>
<evidence type="ECO:0000313" key="11">
    <source>
        <dbReference type="Proteomes" id="UP000516764"/>
    </source>
</evidence>
<dbReference type="PANTHER" id="PTHR43731">
    <property type="entry name" value="RHOMBOID PROTEASE"/>
    <property type="match status" value="1"/>
</dbReference>
<dbReference type="Pfam" id="PF01694">
    <property type="entry name" value="Rhomboid"/>
    <property type="match status" value="1"/>
</dbReference>